<name>A0A0A8YY56_ARUDO</name>
<sequence length="90" mass="9487">MASCASDTPSSEAIGFSPSTCASFSSTKEFSAKSLNLSMAKRQSGGMFPLLYFPVSNPDASGLQVARPIPCLLYSGMSSDSTLCRSNKLY</sequence>
<reference evidence="1" key="2">
    <citation type="journal article" date="2015" name="Data Brief">
        <title>Shoot transcriptome of the giant reed, Arundo donax.</title>
        <authorList>
            <person name="Barrero R.A."/>
            <person name="Guerrero F.D."/>
            <person name="Moolhuijzen P."/>
            <person name="Goolsby J.A."/>
            <person name="Tidwell J."/>
            <person name="Bellgard S.E."/>
            <person name="Bellgard M.I."/>
        </authorList>
    </citation>
    <scope>NUCLEOTIDE SEQUENCE</scope>
    <source>
        <tissue evidence="1">Shoot tissue taken approximately 20 cm above the soil surface</tissue>
    </source>
</reference>
<evidence type="ECO:0000313" key="1">
    <source>
        <dbReference type="EMBL" id="JAD27532.1"/>
    </source>
</evidence>
<dbReference type="AlphaFoldDB" id="A0A0A8YY56"/>
<reference evidence="1" key="1">
    <citation type="submission" date="2014-09" db="EMBL/GenBank/DDBJ databases">
        <authorList>
            <person name="Magalhaes I.L.F."/>
            <person name="Oliveira U."/>
            <person name="Santos F.R."/>
            <person name="Vidigal T.H.D.A."/>
            <person name="Brescovit A.D."/>
            <person name="Santos A.J."/>
        </authorList>
    </citation>
    <scope>NUCLEOTIDE SEQUENCE</scope>
    <source>
        <tissue evidence="1">Shoot tissue taken approximately 20 cm above the soil surface</tissue>
    </source>
</reference>
<accession>A0A0A8YY56</accession>
<proteinExistence type="predicted"/>
<organism evidence="1">
    <name type="scientific">Arundo donax</name>
    <name type="common">Giant reed</name>
    <name type="synonym">Donax arundinaceus</name>
    <dbReference type="NCBI Taxonomy" id="35708"/>
    <lineage>
        <taxon>Eukaryota</taxon>
        <taxon>Viridiplantae</taxon>
        <taxon>Streptophyta</taxon>
        <taxon>Embryophyta</taxon>
        <taxon>Tracheophyta</taxon>
        <taxon>Spermatophyta</taxon>
        <taxon>Magnoliopsida</taxon>
        <taxon>Liliopsida</taxon>
        <taxon>Poales</taxon>
        <taxon>Poaceae</taxon>
        <taxon>PACMAD clade</taxon>
        <taxon>Arundinoideae</taxon>
        <taxon>Arundineae</taxon>
        <taxon>Arundo</taxon>
    </lineage>
</organism>
<protein>
    <submittedName>
        <fullName evidence="1">Uncharacterized protein</fullName>
    </submittedName>
</protein>
<dbReference type="EMBL" id="GBRH01270363">
    <property type="protein sequence ID" value="JAD27532.1"/>
    <property type="molecule type" value="Transcribed_RNA"/>
</dbReference>